<evidence type="ECO:0000256" key="3">
    <source>
        <dbReference type="ARBA" id="ARBA00022603"/>
    </source>
</evidence>
<dbReference type="PANTHER" id="PTHR42933:SF3">
    <property type="entry name" value="TYPE I RESTRICTION ENZYME MJAVIII METHYLASE SUBUNIT"/>
    <property type="match status" value="1"/>
</dbReference>
<dbReference type="Pfam" id="PF12161">
    <property type="entry name" value="HsdM_N"/>
    <property type="match status" value="1"/>
</dbReference>
<dbReference type="EMBL" id="SOAZ01000019">
    <property type="protein sequence ID" value="TDT51312.1"/>
    <property type="molecule type" value="Genomic_DNA"/>
</dbReference>
<dbReference type="InterPro" id="IPR038333">
    <property type="entry name" value="T1MK-like_N_sf"/>
</dbReference>
<dbReference type="Gene3D" id="3.40.50.150">
    <property type="entry name" value="Vaccinia Virus protein VP39"/>
    <property type="match status" value="1"/>
</dbReference>
<keyword evidence="4" id="KW-0808">Transferase</keyword>
<keyword evidence="3" id="KW-0489">Methyltransferase</keyword>
<dbReference type="AlphaFoldDB" id="A0A4V3ES17"/>
<dbReference type="RefSeq" id="WP_133628753.1">
    <property type="nucleotide sequence ID" value="NZ_SOAZ01000019.1"/>
</dbReference>
<evidence type="ECO:0000256" key="2">
    <source>
        <dbReference type="ARBA" id="ARBA00011900"/>
    </source>
</evidence>
<dbReference type="InterPro" id="IPR004546">
    <property type="entry name" value="Restrct_endonuc_T1M"/>
</dbReference>
<protein>
    <recommendedName>
        <fullName evidence="2">site-specific DNA-methyltransferase (adenine-specific)</fullName>
        <ecNumber evidence="2">2.1.1.72</ecNumber>
    </recommendedName>
</protein>
<evidence type="ECO:0000313" key="12">
    <source>
        <dbReference type="Proteomes" id="UP000295325"/>
    </source>
</evidence>
<dbReference type="Gene3D" id="1.20.1260.30">
    <property type="match status" value="1"/>
</dbReference>
<comment type="caution">
    <text evidence="11">The sequence shown here is derived from an EMBL/GenBank/DDBJ whole genome shotgun (WGS) entry which is preliminary data.</text>
</comment>
<dbReference type="PROSITE" id="PS00092">
    <property type="entry name" value="N6_MTASE"/>
    <property type="match status" value="1"/>
</dbReference>
<evidence type="ECO:0000256" key="5">
    <source>
        <dbReference type="ARBA" id="ARBA00022691"/>
    </source>
</evidence>
<dbReference type="PANTHER" id="PTHR42933">
    <property type="entry name" value="SLR6095 PROTEIN"/>
    <property type="match status" value="1"/>
</dbReference>
<dbReference type="InterPro" id="IPR022749">
    <property type="entry name" value="D12N6_MeTrfase_N"/>
</dbReference>
<dbReference type="GO" id="GO:0009307">
    <property type="term" value="P:DNA restriction-modification system"/>
    <property type="evidence" value="ECO:0007669"/>
    <property type="project" value="UniProtKB-KW"/>
</dbReference>
<feature type="domain" description="DNA methylase adenine-specific" evidence="9">
    <location>
        <begin position="155"/>
        <end position="466"/>
    </location>
</feature>
<dbReference type="PRINTS" id="PR00507">
    <property type="entry name" value="N12N6MTFRASE"/>
</dbReference>
<name>A0A4V3ES17_9CLOT</name>
<dbReference type="InterPro" id="IPR029063">
    <property type="entry name" value="SAM-dependent_MTases_sf"/>
</dbReference>
<dbReference type="Proteomes" id="UP000295325">
    <property type="component" value="Unassembled WGS sequence"/>
</dbReference>
<comment type="similarity">
    <text evidence="1">Belongs to the N(4)/N(6)-methyltransferase family.</text>
</comment>
<evidence type="ECO:0000256" key="6">
    <source>
        <dbReference type="ARBA" id="ARBA00022747"/>
    </source>
</evidence>
<keyword evidence="8" id="KW-0175">Coiled coil</keyword>
<dbReference type="InterPro" id="IPR002052">
    <property type="entry name" value="DNA_methylase_N6_adenine_CS"/>
</dbReference>
<dbReference type="OrthoDB" id="9814572at2"/>
<dbReference type="EC" id="2.1.1.72" evidence="2"/>
<keyword evidence="6" id="KW-0680">Restriction system</keyword>
<gene>
    <name evidence="11" type="ORF">EDD71_11942</name>
</gene>
<reference evidence="11 12" key="1">
    <citation type="submission" date="2019-03" db="EMBL/GenBank/DDBJ databases">
        <title>Genomic Encyclopedia of Type Strains, Phase IV (KMG-IV): sequencing the most valuable type-strain genomes for metagenomic binning, comparative biology and taxonomic classification.</title>
        <authorList>
            <person name="Goeker M."/>
        </authorList>
    </citation>
    <scope>NUCLEOTIDE SEQUENCE [LARGE SCALE GENOMIC DNA]</scope>
    <source>
        <strain evidence="11 12">DSM 24455</strain>
    </source>
</reference>
<sequence length="502" mass="57353">MENKLTLSQLESFLWGAADILRGNMDASEYKNYIFGMLFLKRASDVFDEEIENIIKREMELGASEEEAREIAEDRDEHDIYVPERARWKNIKDLKHDIGPEINKAFEELEHENPILEGVLTAVDFNDKDRLPDNKLRSLILHFDTYRLRNSDFEKTDILGAAYEYLIKQFADSSGKKAGEFYTPAEVVRLIVNLVKPEEGMQVYDPTVGSGGMLVQTIRYIEEHGGNPNNVSLYGQEINLSTWAICKMNMILHGVTGAKIYKGDTIRAPQNIENGRLMQFDRVIANPPFSLKNWGREDVENDGFNRFTYGLPPASYGDLAFVQHMIASLKLTGKMATVVPHGVLFRAGAEGKIREGMIKDDIIEAVIGLPSKLFYNTGIPAAILVINKNKETKRRGKVLFIDASREYQEGKNQNVLRNEDIEKIVKAFDGFEDMEKYAKVVTNEEINKNEYNLNISRYVDVSEEEELIDIEEVIQKLDELEEERKAIDKKLNGFLVELGFRD</sequence>
<feature type="coiled-coil region" evidence="8">
    <location>
        <begin position="463"/>
        <end position="497"/>
    </location>
</feature>
<dbReference type="InterPro" id="IPR003356">
    <property type="entry name" value="DNA_methylase_A-5"/>
</dbReference>
<evidence type="ECO:0000256" key="8">
    <source>
        <dbReference type="SAM" id="Coils"/>
    </source>
</evidence>
<evidence type="ECO:0000313" key="11">
    <source>
        <dbReference type="EMBL" id="TDT51312.1"/>
    </source>
</evidence>
<keyword evidence="12" id="KW-1185">Reference proteome</keyword>
<dbReference type="NCBIfam" id="TIGR00497">
    <property type="entry name" value="hsdM"/>
    <property type="match status" value="1"/>
</dbReference>
<dbReference type="GO" id="GO:0009007">
    <property type="term" value="F:site-specific DNA-methyltransferase (adenine-specific) activity"/>
    <property type="evidence" value="ECO:0007669"/>
    <property type="project" value="UniProtKB-EC"/>
</dbReference>
<keyword evidence="5" id="KW-0949">S-adenosyl-L-methionine</keyword>
<feature type="domain" description="N6 adenine-specific DNA methyltransferase N-terminal" evidence="10">
    <location>
        <begin position="10"/>
        <end position="143"/>
    </location>
</feature>
<dbReference type="GO" id="GO:0032259">
    <property type="term" value="P:methylation"/>
    <property type="evidence" value="ECO:0007669"/>
    <property type="project" value="UniProtKB-KW"/>
</dbReference>
<accession>A0A4V3ES17</accession>
<organism evidence="11 12">
    <name type="scientific">Fonticella tunisiensis</name>
    <dbReference type="NCBI Taxonomy" id="1096341"/>
    <lineage>
        <taxon>Bacteria</taxon>
        <taxon>Bacillati</taxon>
        <taxon>Bacillota</taxon>
        <taxon>Clostridia</taxon>
        <taxon>Eubacteriales</taxon>
        <taxon>Clostridiaceae</taxon>
        <taxon>Fonticella</taxon>
    </lineage>
</organism>
<comment type="catalytic activity">
    <reaction evidence="7">
        <text>a 2'-deoxyadenosine in DNA + S-adenosyl-L-methionine = an N(6)-methyl-2'-deoxyadenosine in DNA + S-adenosyl-L-homocysteine + H(+)</text>
        <dbReference type="Rhea" id="RHEA:15197"/>
        <dbReference type="Rhea" id="RHEA-COMP:12418"/>
        <dbReference type="Rhea" id="RHEA-COMP:12419"/>
        <dbReference type="ChEBI" id="CHEBI:15378"/>
        <dbReference type="ChEBI" id="CHEBI:57856"/>
        <dbReference type="ChEBI" id="CHEBI:59789"/>
        <dbReference type="ChEBI" id="CHEBI:90615"/>
        <dbReference type="ChEBI" id="CHEBI:90616"/>
        <dbReference type="EC" id="2.1.1.72"/>
    </reaction>
</comment>
<evidence type="ECO:0000259" key="9">
    <source>
        <dbReference type="Pfam" id="PF02384"/>
    </source>
</evidence>
<evidence type="ECO:0000256" key="4">
    <source>
        <dbReference type="ARBA" id="ARBA00022679"/>
    </source>
</evidence>
<evidence type="ECO:0000256" key="1">
    <source>
        <dbReference type="ARBA" id="ARBA00006594"/>
    </source>
</evidence>
<dbReference type="Pfam" id="PF02384">
    <property type="entry name" value="N6_Mtase"/>
    <property type="match status" value="1"/>
</dbReference>
<evidence type="ECO:0000256" key="7">
    <source>
        <dbReference type="ARBA" id="ARBA00047942"/>
    </source>
</evidence>
<evidence type="ECO:0000259" key="10">
    <source>
        <dbReference type="Pfam" id="PF12161"/>
    </source>
</evidence>
<dbReference type="InterPro" id="IPR051537">
    <property type="entry name" value="DNA_Adenine_Mtase"/>
</dbReference>
<proteinExistence type="inferred from homology"/>
<dbReference type="SUPFAM" id="SSF53335">
    <property type="entry name" value="S-adenosyl-L-methionine-dependent methyltransferases"/>
    <property type="match status" value="1"/>
</dbReference>
<dbReference type="GO" id="GO:0003677">
    <property type="term" value="F:DNA binding"/>
    <property type="evidence" value="ECO:0007669"/>
    <property type="project" value="InterPro"/>
</dbReference>
<dbReference type="GO" id="GO:0008170">
    <property type="term" value="F:N-methyltransferase activity"/>
    <property type="evidence" value="ECO:0007669"/>
    <property type="project" value="InterPro"/>
</dbReference>